<evidence type="ECO:0000256" key="6">
    <source>
        <dbReference type="RuleBase" id="RU000416"/>
    </source>
</evidence>
<evidence type="ECO:0000313" key="9">
    <source>
        <dbReference type="Proteomes" id="UP000229095"/>
    </source>
</evidence>
<evidence type="ECO:0000256" key="7">
    <source>
        <dbReference type="RuleBase" id="RU000417"/>
    </source>
</evidence>
<dbReference type="Gene3D" id="3.40.50.150">
    <property type="entry name" value="Vaccinia Virus protein VP39"/>
    <property type="match status" value="1"/>
</dbReference>
<name>A0A2M9HBZ7_9BIFI</name>
<dbReference type="REBASE" id="245761">
    <property type="entry name" value="M.BspTRE1ORF2980P"/>
</dbReference>
<dbReference type="GO" id="GO:0009307">
    <property type="term" value="P:DNA restriction-modification system"/>
    <property type="evidence" value="ECO:0007669"/>
    <property type="project" value="UniProtKB-KW"/>
</dbReference>
<dbReference type="OrthoDB" id="9813719at2"/>
<keyword evidence="3 5" id="KW-0949">S-adenosyl-L-methionine</keyword>
<evidence type="ECO:0000256" key="3">
    <source>
        <dbReference type="ARBA" id="ARBA00022691"/>
    </source>
</evidence>
<dbReference type="InterPro" id="IPR029063">
    <property type="entry name" value="SAM-dependent_MTases_sf"/>
</dbReference>
<dbReference type="NCBIfam" id="TIGR00675">
    <property type="entry name" value="dcm"/>
    <property type="match status" value="1"/>
</dbReference>
<dbReference type="InterPro" id="IPR001525">
    <property type="entry name" value="C5_MeTfrase"/>
</dbReference>
<dbReference type="Gene3D" id="3.90.120.10">
    <property type="entry name" value="DNA Methylase, subunit A, domain 2"/>
    <property type="match status" value="1"/>
</dbReference>
<dbReference type="InterPro" id="IPR050750">
    <property type="entry name" value="C5-MTase"/>
</dbReference>
<dbReference type="GO" id="GO:0003886">
    <property type="term" value="F:DNA (cytosine-5-)-methyltransferase activity"/>
    <property type="evidence" value="ECO:0007669"/>
    <property type="project" value="UniProtKB-EC"/>
</dbReference>
<gene>
    <name evidence="8" type="ORF">CS006_02980</name>
</gene>
<dbReference type="GO" id="GO:0032259">
    <property type="term" value="P:methylation"/>
    <property type="evidence" value="ECO:0007669"/>
    <property type="project" value="UniProtKB-KW"/>
</dbReference>
<organism evidence="8 9">
    <name type="scientific">Bifidobacterium primatium</name>
    <dbReference type="NCBI Taxonomy" id="2045438"/>
    <lineage>
        <taxon>Bacteria</taxon>
        <taxon>Bacillati</taxon>
        <taxon>Actinomycetota</taxon>
        <taxon>Actinomycetes</taxon>
        <taxon>Bifidobacteriales</taxon>
        <taxon>Bifidobacteriaceae</taxon>
        <taxon>Bifidobacterium</taxon>
    </lineage>
</organism>
<sequence length="426" mass="47634">MFAGVGGFRLGLEGYDDPRHPEFHCAAAGPFKTVWANQWEPQGSPARQFAWRCYEQRFGEGSCINEDITKVLDAYEYGDVDIPDIDMVVGGFPCQDYSVAKPLSLAGGIEGKKGVLWWQIRRLLDMKKPKYLLLENVDRLLKSPASQRGRDFAIILSCLAALGYSVEWRVINAADYGMPQRRRRVYLYGVRTDQAWDFEKRLFESGVMARAFPVKQMADPNNSRLDIRIGGGLTSVSLDPYEVSNEFGKKAKTSFFQNAGVMQHGEVYTRKVEPTFHGVHATLADIRVPDSEVPEQYFIDSEKLPQWQYLKGAKREERTSANGYAYTYSEGAMAFPDALDKPARTILTGEGGAGASRTKHVIKAEDGRLRRLVPDELDQIQMFPKGWTNTGMTDGHRAFCMGNALVVGIPHAIGKVIAEDRAAGRE</sequence>
<comment type="similarity">
    <text evidence="5 6">Belongs to the class I-like SAM-binding methyltransferase superfamily. C5-methyltransferase family.</text>
</comment>
<keyword evidence="1 5" id="KW-0489">Methyltransferase</keyword>
<comment type="catalytic activity">
    <reaction evidence="7">
        <text>a 2'-deoxycytidine in DNA + S-adenosyl-L-methionine = a 5-methyl-2'-deoxycytidine in DNA + S-adenosyl-L-homocysteine + H(+)</text>
        <dbReference type="Rhea" id="RHEA:13681"/>
        <dbReference type="Rhea" id="RHEA-COMP:11369"/>
        <dbReference type="Rhea" id="RHEA-COMP:11370"/>
        <dbReference type="ChEBI" id="CHEBI:15378"/>
        <dbReference type="ChEBI" id="CHEBI:57856"/>
        <dbReference type="ChEBI" id="CHEBI:59789"/>
        <dbReference type="ChEBI" id="CHEBI:85452"/>
        <dbReference type="ChEBI" id="CHEBI:85454"/>
        <dbReference type="EC" id="2.1.1.37"/>
    </reaction>
</comment>
<evidence type="ECO:0000256" key="5">
    <source>
        <dbReference type="PROSITE-ProRule" id="PRU01016"/>
    </source>
</evidence>
<evidence type="ECO:0000256" key="1">
    <source>
        <dbReference type="ARBA" id="ARBA00022603"/>
    </source>
</evidence>
<dbReference type="AlphaFoldDB" id="A0A2M9HBZ7"/>
<dbReference type="PROSITE" id="PS51679">
    <property type="entry name" value="SAM_MT_C5"/>
    <property type="match status" value="1"/>
</dbReference>
<dbReference type="Proteomes" id="UP000229095">
    <property type="component" value="Unassembled WGS sequence"/>
</dbReference>
<keyword evidence="9" id="KW-1185">Reference proteome</keyword>
<keyword evidence="4" id="KW-0680">Restriction system</keyword>
<comment type="caution">
    <text evidence="8">The sequence shown here is derived from an EMBL/GenBank/DDBJ whole genome shotgun (WGS) entry which is preliminary data.</text>
</comment>
<dbReference type="PANTHER" id="PTHR46098">
    <property type="entry name" value="TRNA (CYTOSINE(38)-C(5))-METHYLTRANSFERASE"/>
    <property type="match status" value="1"/>
</dbReference>
<accession>A0A2M9HBZ7</accession>
<dbReference type="EC" id="2.1.1.37" evidence="7"/>
<dbReference type="InterPro" id="IPR018117">
    <property type="entry name" value="C5_DNA_meth_AS"/>
</dbReference>
<dbReference type="PANTHER" id="PTHR46098:SF1">
    <property type="entry name" value="TRNA (CYTOSINE(38)-C(5))-METHYLTRANSFERASE"/>
    <property type="match status" value="1"/>
</dbReference>
<protein>
    <recommendedName>
        <fullName evidence="7">Cytosine-specific methyltransferase</fullName>
        <ecNumber evidence="7">2.1.1.37</ecNumber>
    </recommendedName>
</protein>
<dbReference type="Pfam" id="PF00145">
    <property type="entry name" value="DNA_methylase"/>
    <property type="match status" value="1"/>
</dbReference>
<feature type="active site" evidence="5">
    <location>
        <position position="94"/>
    </location>
</feature>
<dbReference type="EMBL" id="PEBI01000001">
    <property type="protein sequence ID" value="PJM74333.1"/>
    <property type="molecule type" value="Genomic_DNA"/>
</dbReference>
<evidence type="ECO:0000313" key="8">
    <source>
        <dbReference type="EMBL" id="PJM74333.1"/>
    </source>
</evidence>
<evidence type="ECO:0000256" key="4">
    <source>
        <dbReference type="ARBA" id="ARBA00022747"/>
    </source>
</evidence>
<dbReference type="PRINTS" id="PR00105">
    <property type="entry name" value="C5METTRFRASE"/>
</dbReference>
<evidence type="ECO:0000256" key="2">
    <source>
        <dbReference type="ARBA" id="ARBA00022679"/>
    </source>
</evidence>
<dbReference type="SUPFAM" id="SSF53335">
    <property type="entry name" value="S-adenosyl-L-methionine-dependent methyltransferases"/>
    <property type="match status" value="1"/>
</dbReference>
<dbReference type="PROSITE" id="PS00094">
    <property type="entry name" value="C5_MTASE_1"/>
    <property type="match status" value="1"/>
</dbReference>
<proteinExistence type="inferred from homology"/>
<reference evidence="8 9" key="1">
    <citation type="submission" date="2017-10" db="EMBL/GenBank/DDBJ databases">
        <title>Draft genome sequences of strains TRE 1, TRE 9, TRE H and TRI 7, isolated from tamarins, belonging to four potential novel Bifidobacterium species.</title>
        <authorList>
            <person name="Mattarelli P."/>
            <person name="Modesto M."/>
            <person name="Puglisi E."/>
            <person name="Morelli L."/>
            <person name="Spezio C."/>
            <person name="Bonetti A."/>
            <person name="Sandri C."/>
        </authorList>
    </citation>
    <scope>NUCLEOTIDE SEQUENCE [LARGE SCALE GENOMIC DNA]</scope>
    <source>
        <strain evidence="9">TRE1</strain>
    </source>
</reference>
<keyword evidence="2 5" id="KW-0808">Transferase</keyword>